<dbReference type="SUPFAM" id="SSF52266">
    <property type="entry name" value="SGNH hydrolase"/>
    <property type="match status" value="1"/>
</dbReference>
<protein>
    <submittedName>
        <fullName evidence="3">Arylesterase</fullName>
    </submittedName>
</protein>
<dbReference type="Proteomes" id="UP000244248">
    <property type="component" value="Unassembled WGS sequence"/>
</dbReference>
<gene>
    <name evidence="3" type="ORF">CJD38_05220</name>
</gene>
<dbReference type="PANTHER" id="PTHR30383:SF24">
    <property type="entry name" value="THIOESTERASE 1_PROTEASE 1_LYSOPHOSPHOLIPASE L1"/>
    <property type="match status" value="1"/>
</dbReference>
<dbReference type="InterPro" id="IPR036514">
    <property type="entry name" value="SGNH_hydro_sf"/>
</dbReference>
<evidence type="ECO:0000313" key="3">
    <source>
        <dbReference type="EMBL" id="PTU32076.1"/>
    </source>
</evidence>
<dbReference type="EMBL" id="QANS01000002">
    <property type="protein sequence ID" value="PTU32076.1"/>
    <property type="molecule type" value="Genomic_DNA"/>
</dbReference>
<accession>A0A2T5MHL3</accession>
<evidence type="ECO:0000259" key="2">
    <source>
        <dbReference type="Pfam" id="PF13472"/>
    </source>
</evidence>
<comment type="caution">
    <text evidence="3">The sequence shown here is derived from an EMBL/GenBank/DDBJ whole genome shotgun (WGS) entry which is preliminary data.</text>
</comment>
<proteinExistence type="predicted"/>
<dbReference type="GO" id="GO:0004622">
    <property type="term" value="F:phosphatidylcholine lysophospholipase activity"/>
    <property type="evidence" value="ECO:0007669"/>
    <property type="project" value="TreeGrafter"/>
</dbReference>
<dbReference type="PROSITE" id="PS51257">
    <property type="entry name" value="PROKAR_LIPOPROTEIN"/>
    <property type="match status" value="1"/>
</dbReference>
<dbReference type="PANTHER" id="PTHR30383">
    <property type="entry name" value="THIOESTERASE 1/PROTEASE 1/LYSOPHOSPHOLIPASE L1"/>
    <property type="match status" value="1"/>
</dbReference>
<sequence>MRATMQPMTRLMQALILLLALSACGGEKVPQLPRLASDATVLAFGDSLTYGTGAKTEEAYPARLAQITGLNIINAGIPGETSAEGLARLSSVLDETEPDLVILCLGGNDMLRKLDLMKMQSNLSQMIREIQGRKIALILLATPRPSILNLKSDPVYAALAKENKLPIENEIFAEVIADSNTNSDHIHPNARGYQKVAEAIAELMRKAGAI</sequence>
<feature type="signal peptide" evidence="1">
    <location>
        <begin position="1"/>
        <end position="25"/>
    </location>
</feature>
<reference evidence="3 4" key="1">
    <citation type="submission" date="2018-04" db="EMBL/GenBank/DDBJ databases">
        <title>Novel species isolated from glacier.</title>
        <authorList>
            <person name="Liu Q."/>
            <person name="Xin Y.-H."/>
        </authorList>
    </citation>
    <scope>NUCLEOTIDE SEQUENCE [LARGE SCALE GENOMIC DNA]</scope>
    <source>
        <strain evidence="3 4">GT1R17</strain>
    </source>
</reference>
<keyword evidence="1" id="KW-0732">Signal</keyword>
<organism evidence="3 4">
    <name type="scientific">Stenotrophobium rhamnosiphilum</name>
    <dbReference type="NCBI Taxonomy" id="2029166"/>
    <lineage>
        <taxon>Bacteria</taxon>
        <taxon>Pseudomonadati</taxon>
        <taxon>Pseudomonadota</taxon>
        <taxon>Gammaproteobacteria</taxon>
        <taxon>Nevskiales</taxon>
        <taxon>Nevskiaceae</taxon>
        <taxon>Stenotrophobium</taxon>
    </lineage>
</organism>
<dbReference type="Gene3D" id="3.40.50.1110">
    <property type="entry name" value="SGNH hydrolase"/>
    <property type="match status" value="1"/>
</dbReference>
<dbReference type="Pfam" id="PF13472">
    <property type="entry name" value="Lipase_GDSL_2"/>
    <property type="match status" value="1"/>
</dbReference>
<dbReference type="AlphaFoldDB" id="A0A2T5MHL3"/>
<evidence type="ECO:0000313" key="4">
    <source>
        <dbReference type="Proteomes" id="UP000244248"/>
    </source>
</evidence>
<keyword evidence="4" id="KW-1185">Reference proteome</keyword>
<dbReference type="InterPro" id="IPR013830">
    <property type="entry name" value="SGNH_hydro"/>
</dbReference>
<name>A0A2T5MHL3_9GAMM</name>
<dbReference type="InterPro" id="IPR051532">
    <property type="entry name" value="Ester_Hydrolysis_Enzymes"/>
</dbReference>
<dbReference type="CDD" id="cd01822">
    <property type="entry name" value="Lysophospholipase_L1_like"/>
    <property type="match status" value="1"/>
</dbReference>
<feature type="domain" description="SGNH hydrolase-type esterase" evidence="2">
    <location>
        <begin position="43"/>
        <end position="194"/>
    </location>
</feature>
<evidence type="ECO:0000256" key="1">
    <source>
        <dbReference type="SAM" id="SignalP"/>
    </source>
</evidence>
<feature type="chain" id="PRO_5015544700" evidence="1">
    <location>
        <begin position="26"/>
        <end position="210"/>
    </location>
</feature>